<dbReference type="Gene3D" id="2.30.30.790">
    <property type="match status" value="1"/>
</dbReference>
<accession>A0A1F7GFQ4</accession>
<evidence type="ECO:0000313" key="6">
    <source>
        <dbReference type="Proteomes" id="UP000176850"/>
    </source>
</evidence>
<dbReference type="Pfam" id="PF01245">
    <property type="entry name" value="Ribosomal_L19"/>
    <property type="match status" value="1"/>
</dbReference>
<evidence type="ECO:0000256" key="2">
    <source>
        <dbReference type="ARBA" id="ARBA00022980"/>
    </source>
</evidence>
<proteinExistence type="inferred from homology"/>
<name>A0A1F7GFQ4_9BACT</name>
<dbReference type="PANTHER" id="PTHR15680:SF9">
    <property type="entry name" value="LARGE RIBOSOMAL SUBUNIT PROTEIN BL19M"/>
    <property type="match status" value="1"/>
</dbReference>
<dbReference type="NCBIfam" id="TIGR01024">
    <property type="entry name" value="rplS_bact"/>
    <property type="match status" value="1"/>
</dbReference>
<organism evidence="5 6">
    <name type="scientific">Candidatus Roizmanbacteria bacterium RIFCSPHIGHO2_01_FULL_39_24</name>
    <dbReference type="NCBI Taxonomy" id="1802032"/>
    <lineage>
        <taxon>Bacteria</taxon>
        <taxon>Candidatus Roizmaniibacteriota</taxon>
    </lineage>
</organism>
<dbReference type="EMBL" id="MFZH01000039">
    <property type="protein sequence ID" value="OGK17666.1"/>
    <property type="molecule type" value="Genomic_DNA"/>
</dbReference>
<dbReference type="InterPro" id="IPR038657">
    <property type="entry name" value="Ribosomal_bL19_sf"/>
</dbReference>
<evidence type="ECO:0000256" key="1">
    <source>
        <dbReference type="ARBA" id="ARBA00005781"/>
    </source>
</evidence>
<dbReference type="GO" id="GO:0006412">
    <property type="term" value="P:translation"/>
    <property type="evidence" value="ECO:0007669"/>
    <property type="project" value="InterPro"/>
</dbReference>
<evidence type="ECO:0000313" key="5">
    <source>
        <dbReference type="EMBL" id="OGK17666.1"/>
    </source>
</evidence>
<comment type="caution">
    <text evidence="5">The sequence shown here is derived from an EMBL/GenBank/DDBJ whole genome shotgun (WGS) entry which is preliminary data.</text>
</comment>
<dbReference type="AlphaFoldDB" id="A0A1F7GFQ4"/>
<gene>
    <name evidence="5" type="ORF">A2799_04445</name>
</gene>
<sequence>MANVITVKEISAHIGDTVKIHYLFKEGEKEKRQIFEGILMATSGMVENKMFTVRKMTKSKIGVERIFPINSPSIEKIEVAKKGSVRRSKIYFIRDMSEKDIRERLS</sequence>
<dbReference type="Proteomes" id="UP000176850">
    <property type="component" value="Unassembled WGS sequence"/>
</dbReference>
<dbReference type="InterPro" id="IPR018257">
    <property type="entry name" value="Ribosomal_bL19_CS"/>
</dbReference>
<evidence type="ECO:0000256" key="3">
    <source>
        <dbReference type="ARBA" id="ARBA00023274"/>
    </source>
</evidence>
<evidence type="ECO:0000256" key="4">
    <source>
        <dbReference type="RuleBase" id="RU000559"/>
    </source>
</evidence>
<dbReference type="GO" id="GO:0022625">
    <property type="term" value="C:cytosolic large ribosomal subunit"/>
    <property type="evidence" value="ECO:0007669"/>
    <property type="project" value="TreeGrafter"/>
</dbReference>
<dbReference type="PANTHER" id="PTHR15680">
    <property type="entry name" value="RIBOSOMAL PROTEIN L19"/>
    <property type="match status" value="1"/>
</dbReference>
<dbReference type="PRINTS" id="PR00061">
    <property type="entry name" value="RIBOSOMALL19"/>
</dbReference>
<keyword evidence="3 4" id="KW-0687">Ribonucleoprotein</keyword>
<keyword evidence="2 5" id="KW-0689">Ribosomal protein</keyword>
<protein>
    <recommendedName>
        <fullName evidence="4">50S ribosomal protein L19</fullName>
    </recommendedName>
</protein>
<dbReference type="InterPro" id="IPR001857">
    <property type="entry name" value="Ribosomal_bL19"/>
</dbReference>
<dbReference type="InterPro" id="IPR008991">
    <property type="entry name" value="Translation_prot_SH3-like_sf"/>
</dbReference>
<dbReference type="PROSITE" id="PS01015">
    <property type="entry name" value="RIBOSOMAL_L19"/>
    <property type="match status" value="1"/>
</dbReference>
<comment type="similarity">
    <text evidence="1 4">Belongs to the bacterial ribosomal protein bL19 family.</text>
</comment>
<dbReference type="GO" id="GO:0003735">
    <property type="term" value="F:structural constituent of ribosome"/>
    <property type="evidence" value="ECO:0007669"/>
    <property type="project" value="InterPro"/>
</dbReference>
<reference evidence="5 6" key="1">
    <citation type="journal article" date="2016" name="Nat. Commun.">
        <title>Thousands of microbial genomes shed light on interconnected biogeochemical processes in an aquifer system.</title>
        <authorList>
            <person name="Anantharaman K."/>
            <person name="Brown C.T."/>
            <person name="Hug L.A."/>
            <person name="Sharon I."/>
            <person name="Castelle C.J."/>
            <person name="Probst A.J."/>
            <person name="Thomas B.C."/>
            <person name="Singh A."/>
            <person name="Wilkins M.J."/>
            <person name="Karaoz U."/>
            <person name="Brodie E.L."/>
            <person name="Williams K.H."/>
            <person name="Hubbard S.S."/>
            <person name="Banfield J.F."/>
        </authorList>
    </citation>
    <scope>NUCLEOTIDE SEQUENCE [LARGE SCALE GENOMIC DNA]</scope>
</reference>
<comment type="function">
    <text evidence="4">This protein is located at the 30S-50S ribosomal subunit interface and may play a role in the structure and function of the aminoacyl-tRNA binding site.</text>
</comment>
<dbReference type="SUPFAM" id="SSF50104">
    <property type="entry name" value="Translation proteins SH3-like domain"/>
    <property type="match status" value="1"/>
</dbReference>